<name>A0A395LY56_9BACT</name>
<dbReference type="EMBL" id="PHFL01000065">
    <property type="protein sequence ID" value="RFM23476.1"/>
    <property type="molecule type" value="Genomic_DNA"/>
</dbReference>
<evidence type="ECO:0000256" key="1">
    <source>
        <dbReference type="SAM" id="MobiDB-lite"/>
    </source>
</evidence>
<comment type="caution">
    <text evidence="3">The sequence shown here is derived from an EMBL/GenBank/DDBJ whole genome shotgun (WGS) entry which is preliminary data.</text>
</comment>
<evidence type="ECO:0000313" key="4">
    <source>
        <dbReference type="Proteomes" id="UP000266389"/>
    </source>
</evidence>
<feature type="transmembrane region" description="Helical" evidence="2">
    <location>
        <begin position="42"/>
        <end position="65"/>
    </location>
</feature>
<feature type="compositionally biased region" description="Polar residues" evidence="1">
    <location>
        <begin position="8"/>
        <end position="17"/>
    </location>
</feature>
<accession>A0A395LY56</accession>
<dbReference type="AlphaFoldDB" id="A0A395LY56"/>
<dbReference type="Proteomes" id="UP000266389">
    <property type="component" value="Unassembled WGS sequence"/>
</dbReference>
<keyword evidence="2" id="KW-0472">Membrane</keyword>
<organism evidence="3 4">
    <name type="scientific">Candidatus Thermochlorobacter aerophilus</name>
    <dbReference type="NCBI Taxonomy" id="1868324"/>
    <lineage>
        <taxon>Bacteria</taxon>
        <taxon>Pseudomonadati</taxon>
        <taxon>Chlorobiota</taxon>
        <taxon>Chlorobiia</taxon>
        <taxon>Chlorobiales</taxon>
        <taxon>Candidatus Thermochlorobacteriaceae</taxon>
        <taxon>Candidatus Thermochlorobacter</taxon>
    </lineage>
</organism>
<protein>
    <submittedName>
        <fullName evidence="3">Uncharacterized protein</fullName>
    </submittedName>
</protein>
<keyword evidence="2" id="KW-0812">Transmembrane</keyword>
<reference evidence="3 4" key="1">
    <citation type="journal article" date="2011" name="ISME J.">
        <title>Community ecology of hot spring cyanobacterial mats: predominant populations and their functional potential.</title>
        <authorList>
            <person name="Klatt C.G."/>
            <person name="Wood J.M."/>
            <person name="Rusch D.B."/>
            <person name="Bateson M.M."/>
            <person name="Hamamura N."/>
            <person name="Heidelberg J.F."/>
            <person name="Grossman A.R."/>
            <person name="Bhaya D."/>
            <person name="Cohan F.M."/>
            <person name="Kuhl M."/>
            <person name="Bryant D.A."/>
            <person name="Ward D.M."/>
        </authorList>
    </citation>
    <scope>NUCLEOTIDE SEQUENCE [LARGE SCALE GENOMIC DNA]</scope>
    <source>
        <strain evidence="3">OS</strain>
    </source>
</reference>
<gene>
    <name evidence="3" type="ORF">D0433_11130</name>
</gene>
<evidence type="ECO:0000313" key="3">
    <source>
        <dbReference type="EMBL" id="RFM23476.1"/>
    </source>
</evidence>
<evidence type="ECO:0000256" key="2">
    <source>
        <dbReference type="SAM" id="Phobius"/>
    </source>
</evidence>
<sequence>MPDDIDKSATSPESSENTPEDLTPLPATSDPMAGMFPKRGRGIGALIFVIIISGLFGYAALLANWPRERPEAEPLPPTVRKRLSGLPLNANVVAYLGLKEIRQSEFWQNFVPDSLKEKLLADTSSPIGRFASMMQISFAQDIDTAIYTEVNRYGEVNVSLAILIGRFNSARLKQLAARALDSIRAGNYLGYQLEPTLWWAKVSENELVLSSHADALANYLQPKADFWATDSTITPLIERAQYKSHFWLALGSARWAFDAMRGLTSGNRDMQGMGNIRNIRQLVLSLKLTDGIEGQSEWIYDSRAAAFFAGGLIGITLWVTKNFSQRQSESIKKLVGTIDFKQNLEALMFHAVLPKTLLEELRQAKQNL</sequence>
<proteinExistence type="predicted"/>
<feature type="region of interest" description="Disordered" evidence="1">
    <location>
        <begin position="1"/>
        <end position="33"/>
    </location>
</feature>
<keyword evidence="2" id="KW-1133">Transmembrane helix</keyword>